<protein>
    <recommendedName>
        <fullName evidence="2">Reverse transcriptase domain-containing protein</fullName>
    </recommendedName>
</protein>
<sequence>MVASLGLGFSTNPRQACQAGEEGSKLKLPGERNLIPSHSYQFDASAINRHPEPEGSQASRRAPEVQHKVIPATFDTVPHDILVSKLERQGFDRWMTQWTRNWLDGRTQRVAVNGLMSKWTSVMSGVPQGSILGPALFNIFIGDMNSGIECTLSKFADNTKLCGVVNTLEGRDAVQRNLDRLEEWAHANCMKFNKAKCKVLHMGRGNPKHNYRLGGE</sequence>
<name>A0ABC9WBG3_GRUJA</name>
<dbReference type="EMBL" id="BAAFJT010000002">
    <property type="protein sequence ID" value="GAB0182853.1"/>
    <property type="molecule type" value="Genomic_DNA"/>
</dbReference>
<dbReference type="PANTHER" id="PTHR33332">
    <property type="entry name" value="REVERSE TRANSCRIPTASE DOMAIN-CONTAINING PROTEIN"/>
    <property type="match status" value="1"/>
</dbReference>
<comment type="caution">
    <text evidence="3">The sequence shown here is derived from an EMBL/GenBank/DDBJ whole genome shotgun (WGS) entry which is preliminary data.</text>
</comment>
<dbReference type="Proteomes" id="UP001623348">
    <property type="component" value="Unassembled WGS sequence"/>
</dbReference>
<proteinExistence type="predicted"/>
<evidence type="ECO:0000256" key="1">
    <source>
        <dbReference type="SAM" id="MobiDB-lite"/>
    </source>
</evidence>
<organism evidence="3 4">
    <name type="scientific">Grus japonensis</name>
    <name type="common">Japanese crane</name>
    <name type="synonym">Red-crowned crane</name>
    <dbReference type="NCBI Taxonomy" id="30415"/>
    <lineage>
        <taxon>Eukaryota</taxon>
        <taxon>Metazoa</taxon>
        <taxon>Chordata</taxon>
        <taxon>Craniata</taxon>
        <taxon>Vertebrata</taxon>
        <taxon>Euteleostomi</taxon>
        <taxon>Archelosauria</taxon>
        <taxon>Archosauria</taxon>
        <taxon>Dinosauria</taxon>
        <taxon>Saurischia</taxon>
        <taxon>Theropoda</taxon>
        <taxon>Coelurosauria</taxon>
        <taxon>Aves</taxon>
        <taxon>Neognathae</taxon>
        <taxon>Neoaves</taxon>
        <taxon>Gruiformes</taxon>
        <taxon>Gruidae</taxon>
        <taxon>Grus</taxon>
    </lineage>
</organism>
<accession>A0ABC9WBG3</accession>
<dbReference type="Pfam" id="PF00078">
    <property type="entry name" value="RVT_1"/>
    <property type="match status" value="1"/>
</dbReference>
<evidence type="ECO:0000259" key="2">
    <source>
        <dbReference type="Pfam" id="PF00078"/>
    </source>
</evidence>
<evidence type="ECO:0000313" key="3">
    <source>
        <dbReference type="EMBL" id="GAB0182853.1"/>
    </source>
</evidence>
<evidence type="ECO:0000313" key="4">
    <source>
        <dbReference type="Proteomes" id="UP001623348"/>
    </source>
</evidence>
<dbReference type="AlphaFoldDB" id="A0ABC9WBG3"/>
<dbReference type="InterPro" id="IPR000477">
    <property type="entry name" value="RT_dom"/>
</dbReference>
<feature type="domain" description="Reverse transcriptase" evidence="2">
    <location>
        <begin position="72"/>
        <end position="201"/>
    </location>
</feature>
<gene>
    <name evidence="3" type="ORF">GRJ2_000750600</name>
</gene>
<keyword evidence="4" id="KW-1185">Reference proteome</keyword>
<feature type="region of interest" description="Disordered" evidence="1">
    <location>
        <begin position="1"/>
        <end position="24"/>
    </location>
</feature>
<reference evidence="3 4" key="1">
    <citation type="submission" date="2024-06" db="EMBL/GenBank/DDBJ databases">
        <title>The draft genome of Grus japonensis, version 3.</title>
        <authorList>
            <person name="Nabeshima K."/>
            <person name="Suzuki S."/>
            <person name="Onuma M."/>
        </authorList>
    </citation>
    <scope>NUCLEOTIDE SEQUENCE [LARGE SCALE GENOMIC DNA]</scope>
    <source>
        <strain evidence="3 4">451A</strain>
    </source>
</reference>